<dbReference type="PANTHER" id="PTHR38445:SF9">
    <property type="entry name" value="HTH-TYPE TRANSCRIPTIONAL REPRESSOR YTRA"/>
    <property type="match status" value="1"/>
</dbReference>
<dbReference type="PANTHER" id="PTHR38445">
    <property type="entry name" value="HTH-TYPE TRANSCRIPTIONAL REPRESSOR YTRA"/>
    <property type="match status" value="1"/>
</dbReference>
<dbReference type="SUPFAM" id="SSF46785">
    <property type="entry name" value="Winged helix' DNA-binding domain"/>
    <property type="match status" value="1"/>
</dbReference>
<sequence length="128" mass="14712">MLDIDLTSRLPIYEQIIENIKTEIIKGVLQKDDRIPSVRILAQELTINPNTIQKAYRELERQGFIYSLPGKGSFVNEVKGQMNQERVAILKEEIVERVEELVFLEVPVSEIKTLLKGHSEEEKDEGCC</sequence>
<evidence type="ECO:0000259" key="4">
    <source>
        <dbReference type="PROSITE" id="PS50949"/>
    </source>
</evidence>
<dbReference type="CDD" id="cd07377">
    <property type="entry name" value="WHTH_GntR"/>
    <property type="match status" value="1"/>
</dbReference>
<evidence type="ECO:0000256" key="1">
    <source>
        <dbReference type="ARBA" id="ARBA00023015"/>
    </source>
</evidence>
<dbReference type="InterPro" id="IPR036390">
    <property type="entry name" value="WH_DNA-bd_sf"/>
</dbReference>
<dbReference type="AlphaFoldDB" id="A0A6V7RS25"/>
<dbReference type="Pfam" id="PF00392">
    <property type="entry name" value="GntR"/>
    <property type="match status" value="1"/>
</dbReference>
<gene>
    <name evidence="5" type="primary">ytrA</name>
    <name evidence="5" type="ORF">JEODO184_01990</name>
</gene>
<dbReference type="Gene3D" id="1.10.10.10">
    <property type="entry name" value="Winged helix-like DNA-binding domain superfamily/Winged helix DNA-binding domain"/>
    <property type="match status" value="1"/>
</dbReference>
<comment type="caution">
    <text evidence="5">The sequence shown here is derived from an EMBL/GenBank/DDBJ whole genome shotgun (WGS) entry which is preliminary data.</text>
</comment>
<dbReference type="GO" id="GO:0003700">
    <property type="term" value="F:DNA-binding transcription factor activity"/>
    <property type="evidence" value="ECO:0007669"/>
    <property type="project" value="InterPro"/>
</dbReference>
<dbReference type="EMBL" id="CAJEWD010000008">
    <property type="protein sequence ID" value="CAD2080671.1"/>
    <property type="molecule type" value="Genomic_DNA"/>
</dbReference>
<name>A0A6V7RS25_9STAP</name>
<evidence type="ECO:0000256" key="2">
    <source>
        <dbReference type="ARBA" id="ARBA00023125"/>
    </source>
</evidence>
<dbReference type="Proteomes" id="UP000589351">
    <property type="component" value="Unassembled WGS sequence"/>
</dbReference>
<dbReference type="PROSITE" id="PS50949">
    <property type="entry name" value="HTH_GNTR"/>
    <property type="match status" value="1"/>
</dbReference>
<dbReference type="GO" id="GO:0003677">
    <property type="term" value="F:DNA binding"/>
    <property type="evidence" value="ECO:0007669"/>
    <property type="project" value="UniProtKB-KW"/>
</dbReference>
<feature type="domain" description="HTH gntR-type" evidence="4">
    <location>
        <begin position="10"/>
        <end position="78"/>
    </location>
</feature>
<keyword evidence="2" id="KW-0238">DNA-binding</keyword>
<dbReference type="RefSeq" id="WP_185126484.1">
    <property type="nucleotide sequence ID" value="NZ_CAJEWD010000008.1"/>
</dbReference>
<keyword evidence="1" id="KW-0805">Transcription regulation</keyword>
<dbReference type="InterPro" id="IPR036388">
    <property type="entry name" value="WH-like_DNA-bd_sf"/>
</dbReference>
<proteinExistence type="predicted"/>
<keyword evidence="3" id="KW-0804">Transcription</keyword>
<keyword evidence="6" id="KW-1185">Reference proteome</keyword>
<protein>
    <submittedName>
        <fullName evidence="5">HTH-type transcriptional repressor YtrA</fullName>
    </submittedName>
</protein>
<reference evidence="5 6" key="1">
    <citation type="submission" date="2020-07" db="EMBL/GenBank/DDBJ databases">
        <authorList>
            <person name="Criscuolo A."/>
        </authorList>
    </citation>
    <scope>NUCLEOTIDE SEQUENCE [LARGE SCALE GENOMIC DNA]</scope>
    <source>
        <strain evidence="5">CIP111649</strain>
    </source>
</reference>
<organism evidence="5 6">
    <name type="scientific">Jeotgalicoccus meleagridis</name>
    <dbReference type="NCBI Taxonomy" id="2759181"/>
    <lineage>
        <taxon>Bacteria</taxon>
        <taxon>Bacillati</taxon>
        <taxon>Bacillota</taxon>
        <taxon>Bacilli</taxon>
        <taxon>Bacillales</taxon>
        <taxon>Staphylococcaceae</taxon>
        <taxon>Jeotgalicoccus</taxon>
    </lineage>
</organism>
<dbReference type="SMART" id="SM00345">
    <property type="entry name" value="HTH_GNTR"/>
    <property type="match status" value="1"/>
</dbReference>
<dbReference type="InterPro" id="IPR000524">
    <property type="entry name" value="Tscrpt_reg_HTH_GntR"/>
</dbReference>
<accession>A0A6V7RS25</accession>
<evidence type="ECO:0000256" key="3">
    <source>
        <dbReference type="ARBA" id="ARBA00023163"/>
    </source>
</evidence>
<evidence type="ECO:0000313" key="5">
    <source>
        <dbReference type="EMBL" id="CAD2080671.1"/>
    </source>
</evidence>
<evidence type="ECO:0000313" key="6">
    <source>
        <dbReference type="Proteomes" id="UP000589351"/>
    </source>
</evidence>